<dbReference type="AlphaFoldDB" id="A0ABC8R1T5"/>
<dbReference type="SUPFAM" id="SSF52266">
    <property type="entry name" value="SGNH hydrolase"/>
    <property type="match status" value="1"/>
</dbReference>
<dbReference type="PANTHER" id="PTHR22835:SF588">
    <property type="entry name" value="ALPHA-L-FUCOSIDASE 3"/>
    <property type="match status" value="1"/>
</dbReference>
<keyword evidence="6" id="KW-1185">Reference proteome</keyword>
<evidence type="ECO:0000313" key="5">
    <source>
        <dbReference type="EMBL" id="CAK9136017.1"/>
    </source>
</evidence>
<organism evidence="5 6">
    <name type="scientific">Ilex paraguariensis</name>
    <name type="common">yerba mate</name>
    <dbReference type="NCBI Taxonomy" id="185542"/>
    <lineage>
        <taxon>Eukaryota</taxon>
        <taxon>Viridiplantae</taxon>
        <taxon>Streptophyta</taxon>
        <taxon>Embryophyta</taxon>
        <taxon>Tracheophyta</taxon>
        <taxon>Spermatophyta</taxon>
        <taxon>Magnoliopsida</taxon>
        <taxon>eudicotyledons</taxon>
        <taxon>Gunneridae</taxon>
        <taxon>Pentapetalae</taxon>
        <taxon>asterids</taxon>
        <taxon>campanulids</taxon>
        <taxon>Aquifoliales</taxon>
        <taxon>Aquifoliaceae</taxon>
        <taxon>Ilex</taxon>
    </lineage>
</organism>
<comment type="caution">
    <text evidence="5">The sequence shown here is derived from an EMBL/GenBank/DDBJ whole genome shotgun (WGS) entry which is preliminary data.</text>
</comment>
<reference evidence="5 6" key="1">
    <citation type="submission" date="2024-02" db="EMBL/GenBank/DDBJ databases">
        <authorList>
            <person name="Vignale AGUSTIN F."/>
            <person name="Sosa J E."/>
            <person name="Modenutti C."/>
        </authorList>
    </citation>
    <scope>NUCLEOTIDE SEQUENCE [LARGE SCALE GENOMIC DNA]</scope>
</reference>
<dbReference type="CDD" id="cd01837">
    <property type="entry name" value="SGNH_plant_lipase_like"/>
    <property type="match status" value="1"/>
</dbReference>
<dbReference type="InterPro" id="IPR035669">
    <property type="entry name" value="SGNH_plant_lipase-like"/>
</dbReference>
<name>A0ABC8R1T5_9AQUA</name>
<proteinExistence type="inferred from homology"/>
<evidence type="ECO:0000256" key="1">
    <source>
        <dbReference type="ARBA" id="ARBA00008668"/>
    </source>
</evidence>
<sequence>MGLVQNQVYATNPCNFPAIFNFGDSNSDTGGLSAAFGQAPPPNGESFFRGPAGRYSDGRLVIDFIAESLGLPYLSAYLDAIFRSRGGVFEGLLPKAEDISRALYTFDIGQNDLTAGYFLNMSTDQVRAYVPDVIDQFKTIIKFIYDQGGRSFWIHNTGPVGCLPYIMDHLLITAGQIDKVGCASPFNDVAKYFNLRLKKAVIQLRKDLKFAAITYVDVYTVKYDLIAQARKHGFEHPLRACCGHGGKYNYNIHVGCGGKITVNGKEVLLGKSCNDPSVMINWDGVHNTQAANKWIFDRIVDGSYSDPPIPLRMACHRQ</sequence>
<evidence type="ECO:0000256" key="3">
    <source>
        <dbReference type="ARBA" id="ARBA00022801"/>
    </source>
</evidence>
<dbReference type="PANTHER" id="PTHR22835">
    <property type="entry name" value="ZINC FINGER FYVE DOMAIN CONTAINING PROTEIN"/>
    <property type="match status" value="1"/>
</dbReference>
<dbReference type="InterPro" id="IPR036514">
    <property type="entry name" value="SGNH_hydro_sf"/>
</dbReference>
<gene>
    <name evidence="5" type="ORF">ILEXP_LOCUS2978</name>
</gene>
<accession>A0ABC8R1T5</accession>
<dbReference type="Pfam" id="PF00657">
    <property type="entry name" value="Lipase_GDSL"/>
    <property type="match status" value="1"/>
</dbReference>
<dbReference type="GO" id="GO:0016787">
    <property type="term" value="F:hydrolase activity"/>
    <property type="evidence" value="ECO:0007669"/>
    <property type="project" value="UniProtKB-KW"/>
</dbReference>
<keyword evidence="2" id="KW-0732">Signal</keyword>
<keyword evidence="4" id="KW-0325">Glycoprotein</keyword>
<keyword evidence="3" id="KW-0378">Hydrolase</keyword>
<evidence type="ECO:0000256" key="2">
    <source>
        <dbReference type="ARBA" id="ARBA00022729"/>
    </source>
</evidence>
<dbReference type="InterPro" id="IPR001087">
    <property type="entry name" value="GDSL"/>
</dbReference>
<dbReference type="Gene3D" id="3.40.50.1110">
    <property type="entry name" value="SGNH hydrolase"/>
    <property type="match status" value="1"/>
</dbReference>
<evidence type="ECO:0000313" key="6">
    <source>
        <dbReference type="Proteomes" id="UP001642360"/>
    </source>
</evidence>
<dbReference type="EMBL" id="CAUOFW020000728">
    <property type="protein sequence ID" value="CAK9136017.1"/>
    <property type="molecule type" value="Genomic_DNA"/>
</dbReference>
<comment type="similarity">
    <text evidence="1">Belongs to the 'GDSL' lipolytic enzyme family.</text>
</comment>
<dbReference type="Proteomes" id="UP001642360">
    <property type="component" value="Unassembled WGS sequence"/>
</dbReference>
<evidence type="ECO:0008006" key="7">
    <source>
        <dbReference type="Google" id="ProtNLM"/>
    </source>
</evidence>
<evidence type="ECO:0000256" key="4">
    <source>
        <dbReference type="ARBA" id="ARBA00023180"/>
    </source>
</evidence>
<protein>
    <recommendedName>
        <fullName evidence="7">GDSL esterase/lipase</fullName>
    </recommendedName>
</protein>